<sequence>MKNKLTKLQVDNAPAKNKEYNLSDGDGLFLRVRPTGAKSWVYFFRLGDDRRLHRMTLGSLNDFSLKEARKELANVRTLVRKGIDPRTARAAEKAENTQAITMQTLFDVWIAYVKATEQMSELWAKRHEERWSLHLKKNLGNLLVKDVNRFHLTVVLEKMSLSGIKEETRKALTTLNLMLDYGLKHRHVIENSARLLKPKDFNVSANAPRDRALSLDELNKLWSVLDTATSLQNERVSIKTTIITASAIKLLILTGARRAEVAKMSWKELNLNNGIWSLPKERTKNGRAHVIYLSELAVKIIKNLQPLTGQSPYVFNTGRNAEESHIREDTLTRYIARLRQSSKNKSEAQPNEDSFLSDMEAFTVHDIRRSAATAWAEHLKTPPHVVEKMLNHQPINKLIATYQRALYSDEQKSAWLAWGVMVEQKIATNDKNNLSLNNN</sequence>
<dbReference type="STRING" id="45066.Lgra_0481"/>
<dbReference type="InterPro" id="IPR013762">
    <property type="entry name" value="Integrase-like_cat_sf"/>
</dbReference>
<dbReference type="GO" id="GO:0015074">
    <property type="term" value="P:DNA integration"/>
    <property type="evidence" value="ECO:0007669"/>
    <property type="project" value="UniProtKB-KW"/>
</dbReference>
<dbReference type="InterPro" id="IPR050808">
    <property type="entry name" value="Phage_Integrase"/>
</dbReference>
<dbReference type="InterPro" id="IPR038488">
    <property type="entry name" value="Integrase_DNA-bd_sf"/>
</dbReference>
<keyword evidence="3" id="KW-0238">DNA-binding</keyword>
<dbReference type="OrthoDB" id="9795573at2"/>
<dbReference type="Gene3D" id="1.10.443.10">
    <property type="entry name" value="Intergrase catalytic core"/>
    <property type="match status" value="1"/>
</dbReference>
<dbReference type="Proteomes" id="UP000254476">
    <property type="component" value="Unassembled WGS sequence"/>
</dbReference>
<organism evidence="7 9">
    <name type="scientific">Legionella gratiana</name>
    <dbReference type="NCBI Taxonomy" id="45066"/>
    <lineage>
        <taxon>Bacteria</taxon>
        <taxon>Pseudomonadati</taxon>
        <taxon>Pseudomonadota</taxon>
        <taxon>Gammaproteobacteria</taxon>
        <taxon>Legionellales</taxon>
        <taxon>Legionellaceae</taxon>
        <taxon>Legionella</taxon>
    </lineage>
</organism>
<dbReference type="Proteomes" id="UP000054691">
    <property type="component" value="Unassembled WGS sequence"/>
</dbReference>
<dbReference type="InterPro" id="IPR002104">
    <property type="entry name" value="Integrase_catalytic"/>
</dbReference>
<dbReference type="EMBL" id="UGOB01000001">
    <property type="protein sequence ID" value="STX44202.1"/>
    <property type="molecule type" value="Genomic_DNA"/>
</dbReference>
<reference evidence="7 9" key="2">
    <citation type="submission" date="2018-06" db="EMBL/GenBank/DDBJ databases">
        <authorList>
            <consortium name="Pathogen Informatics"/>
            <person name="Doyle S."/>
        </authorList>
    </citation>
    <scope>NUCLEOTIDE SEQUENCE [LARGE SCALE GENOMIC DNA]</scope>
    <source>
        <strain evidence="7 9">NCTC12388</strain>
    </source>
</reference>
<dbReference type="Gene3D" id="3.30.160.390">
    <property type="entry name" value="Integrase, DNA-binding domain"/>
    <property type="match status" value="1"/>
</dbReference>
<evidence type="ECO:0000256" key="2">
    <source>
        <dbReference type="ARBA" id="ARBA00022908"/>
    </source>
</evidence>
<evidence type="ECO:0000256" key="1">
    <source>
        <dbReference type="ARBA" id="ARBA00008857"/>
    </source>
</evidence>
<gene>
    <name evidence="7" type="primary">intA_2</name>
    <name evidence="6" type="ORF">Lgra_0481</name>
    <name evidence="7" type="ORF">NCTC12388_01405</name>
</gene>
<dbReference type="Pfam" id="PF13356">
    <property type="entry name" value="Arm-DNA-bind_3"/>
    <property type="match status" value="1"/>
</dbReference>
<dbReference type="PANTHER" id="PTHR30629">
    <property type="entry name" value="PROPHAGE INTEGRASE"/>
    <property type="match status" value="1"/>
</dbReference>
<evidence type="ECO:0000256" key="3">
    <source>
        <dbReference type="ARBA" id="ARBA00023125"/>
    </source>
</evidence>
<evidence type="ECO:0000313" key="8">
    <source>
        <dbReference type="Proteomes" id="UP000054691"/>
    </source>
</evidence>
<protein>
    <submittedName>
        <fullName evidence="6 7">Integrase</fullName>
    </submittedName>
</protein>
<dbReference type="GO" id="GO:0003677">
    <property type="term" value="F:DNA binding"/>
    <property type="evidence" value="ECO:0007669"/>
    <property type="project" value="UniProtKB-KW"/>
</dbReference>
<keyword evidence="8" id="KW-1185">Reference proteome</keyword>
<dbReference type="GO" id="GO:0006310">
    <property type="term" value="P:DNA recombination"/>
    <property type="evidence" value="ECO:0007669"/>
    <property type="project" value="UniProtKB-KW"/>
</dbReference>
<dbReference type="CDD" id="cd00801">
    <property type="entry name" value="INT_P4_C"/>
    <property type="match status" value="1"/>
</dbReference>
<dbReference type="InterPro" id="IPR025166">
    <property type="entry name" value="Integrase_DNA_bind_dom"/>
</dbReference>
<evidence type="ECO:0000313" key="6">
    <source>
        <dbReference type="EMBL" id="KTD14778.1"/>
    </source>
</evidence>
<dbReference type="PANTHER" id="PTHR30629:SF2">
    <property type="entry name" value="PROPHAGE INTEGRASE INTS-RELATED"/>
    <property type="match status" value="1"/>
</dbReference>
<evidence type="ECO:0000256" key="4">
    <source>
        <dbReference type="ARBA" id="ARBA00023172"/>
    </source>
</evidence>
<comment type="similarity">
    <text evidence="1">Belongs to the 'phage' integrase family.</text>
</comment>
<dbReference type="InterPro" id="IPR011010">
    <property type="entry name" value="DNA_brk_join_enz"/>
</dbReference>
<name>A0A378J8V6_9GAMM</name>
<dbReference type="EMBL" id="LNYE01000005">
    <property type="protein sequence ID" value="KTD14778.1"/>
    <property type="molecule type" value="Genomic_DNA"/>
</dbReference>
<dbReference type="InterPro" id="IPR010998">
    <property type="entry name" value="Integrase_recombinase_N"/>
</dbReference>
<dbReference type="PROSITE" id="PS51898">
    <property type="entry name" value="TYR_RECOMBINASE"/>
    <property type="match status" value="1"/>
</dbReference>
<evidence type="ECO:0000313" key="7">
    <source>
        <dbReference type="EMBL" id="STX44202.1"/>
    </source>
</evidence>
<proteinExistence type="inferred from homology"/>
<dbReference type="SUPFAM" id="SSF56349">
    <property type="entry name" value="DNA breaking-rejoining enzymes"/>
    <property type="match status" value="1"/>
</dbReference>
<feature type="domain" description="Tyr recombinase" evidence="5">
    <location>
        <begin position="208"/>
        <end position="416"/>
    </location>
</feature>
<dbReference type="Pfam" id="PF00589">
    <property type="entry name" value="Phage_integrase"/>
    <property type="match status" value="1"/>
</dbReference>
<accession>A0A378J8V6</accession>
<dbReference type="Gene3D" id="1.10.150.130">
    <property type="match status" value="1"/>
</dbReference>
<dbReference type="RefSeq" id="WP_058497694.1">
    <property type="nucleotide sequence ID" value="NZ_CAAAHW010000001.1"/>
</dbReference>
<dbReference type="AlphaFoldDB" id="A0A378J8V6"/>
<keyword evidence="4" id="KW-0233">DNA recombination</keyword>
<reference evidence="6 8" key="1">
    <citation type="submission" date="2015-11" db="EMBL/GenBank/DDBJ databases">
        <title>Genomic analysis of 38 Legionella species identifies large and diverse effector repertoires.</title>
        <authorList>
            <person name="Burstein D."/>
            <person name="Amaro F."/>
            <person name="Zusman T."/>
            <person name="Lifshitz Z."/>
            <person name="Cohen O."/>
            <person name="Gilbert J.A."/>
            <person name="Pupko T."/>
            <person name="Shuman H.A."/>
            <person name="Segal G."/>
        </authorList>
    </citation>
    <scope>NUCLEOTIDE SEQUENCE [LARGE SCALE GENOMIC DNA]</scope>
    <source>
        <strain evidence="6 8">Lyon 8420412</strain>
    </source>
</reference>
<evidence type="ECO:0000259" key="5">
    <source>
        <dbReference type="PROSITE" id="PS51898"/>
    </source>
</evidence>
<keyword evidence="2" id="KW-0229">DNA integration</keyword>
<evidence type="ECO:0000313" key="9">
    <source>
        <dbReference type="Proteomes" id="UP000254476"/>
    </source>
</evidence>